<proteinExistence type="predicted"/>
<keyword evidence="2" id="KW-1185">Reference proteome</keyword>
<reference evidence="1 2" key="1">
    <citation type="journal article" date="2015" name="Stand. Genomic Sci.">
        <title>Genomic Encyclopedia of Bacterial and Archaeal Type Strains, Phase III: the genomes of soil and plant-associated and newly described type strains.</title>
        <authorList>
            <person name="Whitman W.B."/>
            <person name="Woyke T."/>
            <person name="Klenk H.P."/>
            <person name="Zhou Y."/>
            <person name="Lilburn T.G."/>
            <person name="Beck B.J."/>
            <person name="De Vos P."/>
            <person name="Vandamme P."/>
            <person name="Eisen J.A."/>
            <person name="Garrity G."/>
            <person name="Hugenholtz P."/>
            <person name="Kyrpides N.C."/>
        </authorList>
    </citation>
    <scope>NUCLEOTIDE SEQUENCE [LARGE SCALE GENOMIC DNA]</scope>
    <source>
        <strain evidence="1 2">CGMCC 1.7271</strain>
    </source>
</reference>
<sequence length="148" mass="16838">MQIPNLRQKKSLANENSIFSITASTKANMHFTKLVPSVFYTDIADGLQLFVDCLQFTIAHKDFTASQPYCVLQKGNISLMLFQDAQLANEHNPELRLVTDNIEEVYTQVAASHPHLLHPNLNKVTLRPWGAKEFAIADKQLGIRFQQW</sequence>
<protein>
    <recommendedName>
        <fullName evidence="3">Glyoxalase/bleomycin resistance protein/dioxygenase superfamily protein</fullName>
    </recommendedName>
</protein>
<evidence type="ECO:0008006" key="3">
    <source>
        <dbReference type="Google" id="ProtNLM"/>
    </source>
</evidence>
<evidence type="ECO:0000313" key="2">
    <source>
        <dbReference type="Proteomes" id="UP000316167"/>
    </source>
</evidence>
<dbReference type="Gene3D" id="3.10.180.10">
    <property type="entry name" value="2,3-Dihydroxybiphenyl 1,2-Dioxygenase, domain 1"/>
    <property type="match status" value="1"/>
</dbReference>
<dbReference type="AlphaFoldDB" id="A0A562SUG9"/>
<organism evidence="1 2">
    <name type="scientific">Lacibacter cauensis</name>
    <dbReference type="NCBI Taxonomy" id="510947"/>
    <lineage>
        <taxon>Bacteria</taxon>
        <taxon>Pseudomonadati</taxon>
        <taxon>Bacteroidota</taxon>
        <taxon>Chitinophagia</taxon>
        <taxon>Chitinophagales</taxon>
        <taxon>Chitinophagaceae</taxon>
        <taxon>Lacibacter</taxon>
    </lineage>
</organism>
<evidence type="ECO:0000313" key="1">
    <source>
        <dbReference type="EMBL" id="TWI84977.1"/>
    </source>
</evidence>
<dbReference type="SUPFAM" id="SSF54593">
    <property type="entry name" value="Glyoxalase/Bleomycin resistance protein/Dihydroxybiphenyl dioxygenase"/>
    <property type="match status" value="1"/>
</dbReference>
<dbReference type="EMBL" id="VLLE01000002">
    <property type="protein sequence ID" value="TWI84977.1"/>
    <property type="molecule type" value="Genomic_DNA"/>
</dbReference>
<dbReference type="InterPro" id="IPR029068">
    <property type="entry name" value="Glyas_Bleomycin-R_OHBP_Dase"/>
</dbReference>
<gene>
    <name evidence="1" type="ORF">IQ13_0130</name>
</gene>
<comment type="caution">
    <text evidence="1">The sequence shown here is derived from an EMBL/GenBank/DDBJ whole genome shotgun (WGS) entry which is preliminary data.</text>
</comment>
<accession>A0A562SUG9</accession>
<dbReference type="Proteomes" id="UP000316167">
    <property type="component" value="Unassembled WGS sequence"/>
</dbReference>
<name>A0A562SUG9_9BACT</name>